<dbReference type="RefSeq" id="WP_155084077.1">
    <property type="nucleotide sequence ID" value="NZ_WMIA01000013.1"/>
</dbReference>
<dbReference type="InterPro" id="IPR027417">
    <property type="entry name" value="P-loop_NTPase"/>
</dbReference>
<sequence length="685" mass="79716">MSIVSHILIGCPSSGKSTLANHIIKQYSNYQIISTDNIRQQLFGDENIQGDWQLIETEIFKQIDSYIQAGKPIIYDATNAKRWWRISLLEKLAQYDNVNWIGWYLKTPLNVCLEWNQKRKRQVPDDVITNLYQSLRNFPPLPAEGFLAVYNIPFKEGKLEINQFNDKVSKLNRVQVNRTNRTANSKVQFHPYSRLLDFDRILHLISLIIKYPNLGNLSESNPELIREIFGDEIKFNSEIEEICGFLTKYYDKIYAQPEAIKQDLIWLEKMGIINQQNYKPLPDVEVVDIDDLVTHPYSDIEPFTRLIKTIHFIIYHPLTYKDKEGCLQSLIKAMQQEKVININCGNSIRKDIEKVLKPFGIFPDFTMKKGYFIGTGILSQTDLIKVFRLLEAQANSLSDPVALSVYETFKSRLGNAKIAHSESYPVRAIYNKNIVDLNSLPNDSLAKKIDVLEDAIASGELLELNRFLGSAEFYKDDSQYNQTEDNSYFLIYPLQIVFHNIGWYLGYEYAEGVNKRLFKFERLDRLFLCRKTHQSREMKQQINALNKLQKLYQASGGIFLGNNVKLQKQYLDTKQKSKAEITMELWFNDHIFKFISEGTNRFPLQQMKMSARLHKNHETNPLFTLKKTEDKNFPNRFQVKLPIWSLEDIDLLRWIVGFGGQVKVINPPELVNKVKQIGEAIALLY</sequence>
<dbReference type="EMBL" id="WMIA01000013">
    <property type="protein sequence ID" value="MTF39510.1"/>
    <property type="molecule type" value="Genomic_DNA"/>
</dbReference>
<protein>
    <submittedName>
        <fullName evidence="2">WYL domain-containing protein</fullName>
    </submittedName>
</protein>
<dbReference type="AlphaFoldDB" id="A0A844GTY7"/>
<organism evidence="2 3">
    <name type="scientific">Cyanobacterium aponinum 0216</name>
    <dbReference type="NCBI Taxonomy" id="2676140"/>
    <lineage>
        <taxon>Bacteria</taxon>
        <taxon>Bacillati</taxon>
        <taxon>Cyanobacteriota</taxon>
        <taxon>Cyanophyceae</taxon>
        <taxon>Oscillatoriophycideae</taxon>
        <taxon>Chroococcales</taxon>
        <taxon>Geminocystaceae</taxon>
        <taxon>Cyanobacterium</taxon>
    </lineage>
</organism>
<dbReference type="InterPro" id="IPR057727">
    <property type="entry name" value="WCX_dom"/>
</dbReference>
<name>A0A844GTY7_9CHRO</name>
<proteinExistence type="predicted"/>
<dbReference type="Pfam" id="PF13671">
    <property type="entry name" value="AAA_33"/>
    <property type="match status" value="1"/>
</dbReference>
<dbReference type="Proteomes" id="UP000437131">
    <property type="component" value="Unassembled WGS sequence"/>
</dbReference>
<evidence type="ECO:0000259" key="1">
    <source>
        <dbReference type="Pfam" id="PF25583"/>
    </source>
</evidence>
<reference evidence="2 3" key="1">
    <citation type="submission" date="2019-11" db="EMBL/GenBank/DDBJ databases">
        <title>Isolation of a new High Light Tolerant Cyanobacteria.</title>
        <authorList>
            <person name="Dobson Z."/>
            <person name="Vaughn N."/>
            <person name="Vaughn M."/>
            <person name="Fromme P."/>
            <person name="Mazor Y."/>
        </authorList>
    </citation>
    <scope>NUCLEOTIDE SEQUENCE [LARGE SCALE GENOMIC DNA]</scope>
    <source>
        <strain evidence="2 3">0216</strain>
    </source>
</reference>
<dbReference type="SUPFAM" id="SSF52540">
    <property type="entry name" value="P-loop containing nucleoside triphosphate hydrolases"/>
    <property type="match status" value="1"/>
</dbReference>
<accession>A0A844GTY7</accession>
<dbReference type="PROSITE" id="PS52050">
    <property type="entry name" value="WYL"/>
    <property type="match status" value="1"/>
</dbReference>
<evidence type="ECO:0000313" key="2">
    <source>
        <dbReference type="EMBL" id="MTF39510.1"/>
    </source>
</evidence>
<evidence type="ECO:0000313" key="3">
    <source>
        <dbReference type="Proteomes" id="UP000437131"/>
    </source>
</evidence>
<dbReference type="Pfam" id="PF25583">
    <property type="entry name" value="WCX"/>
    <property type="match status" value="1"/>
</dbReference>
<dbReference type="Gene3D" id="3.40.50.300">
    <property type="entry name" value="P-loop containing nucleotide triphosphate hydrolases"/>
    <property type="match status" value="1"/>
</dbReference>
<feature type="domain" description="WCX" evidence="1">
    <location>
        <begin position="650"/>
        <end position="682"/>
    </location>
</feature>
<gene>
    <name evidence="2" type="ORF">GGC33_11320</name>
</gene>
<comment type="caution">
    <text evidence="2">The sequence shown here is derived from an EMBL/GenBank/DDBJ whole genome shotgun (WGS) entry which is preliminary data.</text>
</comment>